<dbReference type="GO" id="GO:0005884">
    <property type="term" value="C:actin filament"/>
    <property type="evidence" value="ECO:0007669"/>
    <property type="project" value="TreeGrafter"/>
</dbReference>
<feature type="compositionally biased region" description="Basic and acidic residues" evidence="5">
    <location>
        <begin position="321"/>
        <end position="368"/>
    </location>
</feature>
<dbReference type="PRINTS" id="PR00499">
    <property type="entry name" value="P67PHOX"/>
</dbReference>
<dbReference type="InterPro" id="IPR003134">
    <property type="entry name" value="Hs1_Cortactin"/>
</dbReference>
<dbReference type="GO" id="GO:0030864">
    <property type="term" value="C:cortical actin cytoskeleton"/>
    <property type="evidence" value="ECO:0007669"/>
    <property type="project" value="TreeGrafter"/>
</dbReference>
<evidence type="ECO:0000259" key="6">
    <source>
        <dbReference type="PROSITE" id="PS50002"/>
    </source>
</evidence>
<dbReference type="SUPFAM" id="SSF50044">
    <property type="entry name" value="SH3-domain"/>
    <property type="match status" value="1"/>
</dbReference>
<dbReference type="GO" id="GO:0016477">
    <property type="term" value="P:cell migration"/>
    <property type="evidence" value="ECO:0007669"/>
    <property type="project" value="TreeGrafter"/>
</dbReference>
<keyword evidence="2" id="KW-0597">Phosphoprotein</keyword>
<name>A0A8D2LVT7_VARKO</name>
<dbReference type="GO" id="GO:0030833">
    <property type="term" value="P:regulation of actin filament polymerization"/>
    <property type="evidence" value="ECO:0007669"/>
    <property type="project" value="TreeGrafter"/>
</dbReference>
<organism evidence="7 8">
    <name type="scientific">Varanus komodoensis</name>
    <name type="common">Komodo dragon</name>
    <dbReference type="NCBI Taxonomy" id="61221"/>
    <lineage>
        <taxon>Eukaryota</taxon>
        <taxon>Metazoa</taxon>
        <taxon>Chordata</taxon>
        <taxon>Craniata</taxon>
        <taxon>Vertebrata</taxon>
        <taxon>Euteleostomi</taxon>
        <taxon>Lepidosauria</taxon>
        <taxon>Squamata</taxon>
        <taxon>Bifurcata</taxon>
        <taxon>Unidentata</taxon>
        <taxon>Episquamata</taxon>
        <taxon>Toxicofera</taxon>
        <taxon>Anguimorpha</taxon>
        <taxon>Paleoanguimorpha</taxon>
        <taxon>Varanoidea</taxon>
        <taxon>Varanidae</taxon>
        <taxon>Varanus</taxon>
    </lineage>
</organism>
<sequence>GTLSLSGPQMWKAAAGHSVSVKAEAQGDDWDTDPDFVNDISEKEQRWGAKTIEGSGRKEHIDIHQLRSKVSEEHEVLKKKEQEQAPRASYGYGGKFGTEKDRMDKSALGHEYVAEVGRHSSQTDAAKGFGGKYGVQKDRADKSALGFEYKGEVEQHASQKDYAFGFGGKFGVQKDRQDRSALGWAHKEEVKPHESQTDHAVGFGGKFGVQKDRQDKSALGWAHKEEVKPHESQTDHAVGFGGKFGVQKDRQDKSALGWAHKEEVKPHESQTGGCRAPGSGRRRGPPLLADYAKGFGGRFGVQKDRVDKVSGAPASAPARKCPREPRARQSCLRRFEDMAKAAEGENQRRAEEERARRLAREQRERQEQQRQVSSPTSSPRPPPRPRGPAELGVPPSHSWLVFQQALKGWRTRSARGACRRWPSMTTREVGHGLASGGASSFPCRPRSLLRGSERWRWRCFGCPPAWPPVCPAPPSRGAAAPGALAQGVVPPAPAHSHSLSAEGDDEISFFPGDTISSIELVDEGWWRGSCHGRFGLFPANYVELLP</sequence>
<dbReference type="AlphaFoldDB" id="A0A8D2LVT7"/>
<dbReference type="Pfam" id="PF14604">
    <property type="entry name" value="SH3_9"/>
    <property type="match status" value="1"/>
</dbReference>
<dbReference type="GO" id="GO:0005886">
    <property type="term" value="C:plasma membrane"/>
    <property type="evidence" value="ECO:0007669"/>
    <property type="project" value="TreeGrafter"/>
</dbReference>
<evidence type="ECO:0000313" key="8">
    <source>
        <dbReference type="Proteomes" id="UP000694545"/>
    </source>
</evidence>
<dbReference type="PROSITE" id="PS51090">
    <property type="entry name" value="CORTACTIN"/>
    <property type="match status" value="6"/>
</dbReference>
<feature type="region of interest" description="Disordered" evidence="5">
    <location>
        <begin position="225"/>
        <end position="395"/>
    </location>
</feature>
<feature type="compositionally biased region" description="Basic and acidic residues" evidence="5">
    <location>
        <begin position="69"/>
        <end position="84"/>
    </location>
</feature>
<feature type="domain" description="SH3" evidence="6">
    <location>
        <begin position="487"/>
        <end position="546"/>
    </location>
</feature>
<keyword evidence="3" id="KW-0677">Repeat</keyword>
<dbReference type="GO" id="GO:0051015">
    <property type="term" value="F:actin filament binding"/>
    <property type="evidence" value="ECO:0007669"/>
    <property type="project" value="TreeGrafter"/>
</dbReference>
<dbReference type="PROSITE" id="PS50002">
    <property type="entry name" value="SH3"/>
    <property type="match status" value="1"/>
</dbReference>
<keyword evidence="1 4" id="KW-0728">SH3 domain</keyword>
<feature type="compositionally biased region" description="Basic and acidic residues" evidence="5">
    <location>
        <begin position="246"/>
        <end position="268"/>
    </location>
</feature>
<dbReference type="Proteomes" id="UP000694545">
    <property type="component" value="Unplaced"/>
</dbReference>
<evidence type="ECO:0000256" key="3">
    <source>
        <dbReference type="ARBA" id="ARBA00022737"/>
    </source>
</evidence>
<dbReference type="Gene3D" id="2.30.30.40">
    <property type="entry name" value="SH3 Domains"/>
    <property type="match status" value="1"/>
</dbReference>
<evidence type="ECO:0000256" key="5">
    <source>
        <dbReference type="SAM" id="MobiDB-lite"/>
    </source>
</evidence>
<protein>
    <submittedName>
        <fullName evidence="7">Hematopoietic cell-specific Lyn substrate 1</fullName>
    </submittedName>
</protein>
<feature type="region of interest" description="Disordered" evidence="5">
    <location>
        <begin position="187"/>
        <end position="209"/>
    </location>
</feature>
<evidence type="ECO:0000256" key="4">
    <source>
        <dbReference type="PROSITE-ProRule" id="PRU00192"/>
    </source>
</evidence>
<evidence type="ECO:0000256" key="2">
    <source>
        <dbReference type="ARBA" id="ARBA00022553"/>
    </source>
</evidence>
<feature type="compositionally biased region" description="Basic and acidic residues" evidence="5">
    <location>
        <begin position="225"/>
        <end position="234"/>
    </location>
</feature>
<dbReference type="PRINTS" id="PR00452">
    <property type="entry name" value="SH3DOMAIN"/>
</dbReference>
<proteinExistence type="predicted"/>
<dbReference type="OMA" id="KEHAPKA"/>
<evidence type="ECO:0000256" key="1">
    <source>
        <dbReference type="ARBA" id="ARBA00022443"/>
    </source>
</evidence>
<dbReference type="Pfam" id="PF02218">
    <property type="entry name" value="HS1_rep"/>
    <property type="match status" value="5"/>
</dbReference>
<keyword evidence="8" id="KW-1185">Reference proteome</keyword>
<feature type="region of interest" description="Disordered" evidence="5">
    <location>
        <begin position="69"/>
        <end position="101"/>
    </location>
</feature>
<dbReference type="InterPro" id="IPR036028">
    <property type="entry name" value="SH3-like_dom_sf"/>
</dbReference>
<dbReference type="PANTHER" id="PTHR10829">
    <property type="entry name" value="CORTACTIN AND DREBRIN"/>
    <property type="match status" value="1"/>
</dbReference>
<dbReference type="SMART" id="SM00326">
    <property type="entry name" value="SH3"/>
    <property type="match status" value="1"/>
</dbReference>
<evidence type="ECO:0000313" key="7">
    <source>
        <dbReference type="Ensembl" id="ENSVKKP00000027169.1"/>
    </source>
</evidence>
<accession>A0A8D2LVT7</accession>
<dbReference type="Ensembl" id="ENSVKKT00000027831.1">
    <property type="protein sequence ID" value="ENSVKKP00000027169.1"/>
    <property type="gene ID" value="ENSVKKG00000017695.1"/>
</dbReference>
<reference evidence="7" key="2">
    <citation type="submission" date="2025-09" db="UniProtKB">
        <authorList>
            <consortium name="Ensembl"/>
        </authorList>
    </citation>
    <scope>IDENTIFICATION</scope>
</reference>
<reference evidence="7" key="1">
    <citation type="submission" date="2025-08" db="UniProtKB">
        <authorList>
            <consortium name="Ensembl"/>
        </authorList>
    </citation>
    <scope>IDENTIFICATION</scope>
</reference>
<feature type="compositionally biased region" description="Basic and acidic residues" evidence="5">
    <location>
        <begin position="187"/>
        <end position="197"/>
    </location>
</feature>
<dbReference type="InterPro" id="IPR001452">
    <property type="entry name" value="SH3_domain"/>
</dbReference>
<dbReference type="PANTHER" id="PTHR10829:SF5">
    <property type="entry name" value="HEMATOPOIETIC LINEAGE CELL-SPECIFIC PROTEIN"/>
    <property type="match status" value="1"/>
</dbReference>
<dbReference type="GO" id="GO:0030427">
    <property type="term" value="C:site of polarized growth"/>
    <property type="evidence" value="ECO:0007669"/>
    <property type="project" value="TreeGrafter"/>
</dbReference>